<protein>
    <recommendedName>
        <fullName evidence="10">Guanylate cyclase domain-containing protein</fullName>
    </recommendedName>
</protein>
<dbReference type="PROSITE" id="PS00452">
    <property type="entry name" value="GUANYLATE_CYCLASE_1"/>
    <property type="match status" value="1"/>
</dbReference>
<gene>
    <name evidence="11" type="ORF">SPPG_06831</name>
</gene>
<dbReference type="SUPFAM" id="SSF55073">
    <property type="entry name" value="Nucleotide cyclase"/>
    <property type="match status" value="1"/>
</dbReference>
<reference evidence="11 12" key="1">
    <citation type="submission" date="2009-08" db="EMBL/GenBank/DDBJ databases">
        <title>The Genome Sequence of Spizellomyces punctatus strain DAOM BR117.</title>
        <authorList>
            <consortium name="The Broad Institute Genome Sequencing Platform"/>
            <person name="Russ C."/>
            <person name="Cuomo C."/>
            <person name="Shea T."/>
            <person name="Young S.K."/>
            <person name="Zeng Q."/>
            <person name="Koehrsen M."/>
            <person name="Haas B."/>
            <person name="Borodovsky M."/>
            <person name="Guigo R."/>
            <person name="Alvarado L."/>
            <person name="Berlin A."/>
            <person name="Bochicchio J."/>
            <person name="Borenstein D."/>
            <person name="Chapman S."/>
            <person name="Chen Z."/>
            <person name="Engels R."/>
            <person name="Freedman E."/>
            <person name="Gellesch M."/>
            <person name="Goldberg J."/>
            <person name="Griggs A."/>
            <person name="Gujja S."/>
            <person name="Heiman D."/>
            <person name="Hepburn T."/>
            <person name="Howarth C."/>
            <person name="Jen D."/>
            <person name="Larson L."/>
            <person name="Lewis B."/>
            <person name="Mehta T."/>
            <person name="Park D."/>
            <person name="Pearson M."/>
            <person name="Roberts A."/>
            <person name="Saif S."/>
            <person name="Shenoy N."/>
            <person name="Sisk P."/>
            <person name="Stolte C."/>
            <person name="Sykes S."/>
            <person name="Thomson T."/>
            <person name="Walk T."/>
            <person name="White J."/>
            <person name="Yandava C."/>
            <person name="Burger G."/>
            <person name="Gray M.W."/>
            <person name="Holland P.W.H."/>
            <person name="King N."/>
            <person name="Lang F.B.F."/>
            <person name="Roger A.J."/>
            <person name="Ruiz-Trillo I."/>
            <person name="Lander E."/>
            <person name="Nusbaum C."/>
        </authorList>
    </citation>
    <scope>NUCLEOTIDE SEQUENCE [LARGE SCALE GENOMIC DNA]</scope>
    <source>
        <strain evidence="11 12">DAOM BR117</strain>
    </source>
</reference>
<evidence type="ECO:0000256" key="5">
    <source>
        <dbReference type="ARBA" id="ARBA00023136"/>
    </source>
</evidence>
<dbReference type="PANTHER" id="PTHR11920:SF335">
    <property type="entry name" value="GUANYLATE CYCLASE"/>
    <property type="match status" value="1"/>
</dbReference>
<dbReference type="InterPro" id="IPR029787">
    <property type="entry name" value="Nucleotide_cyclase"/>
</dbReference>
<dbReference type="InterPro" id="IPR050401">
    <property type="entry name" value="Cyclic_nucleotide_synthase"/>
</dbReference>
<dbReference type="GO" id="GO:0004016">
    <property type="term" value="F:adenylate cyclase activity"/>
    <property type="evidence" value="ECO:0007669"/>
    <property type="project" value="TreeGrafter"/>
</dbReference>
<feature type="compositionally biased region" description="Acidic residues" evidence="9">
    <location>
        <begin position="375"/>
        <end position="384"/>
    </location>
</feature>
<evidence type="ECO:0000256" key="8">
    <source>
        <dbReference type="SAM" id="Coils"/>
    </source>
</evidence>
<evidence type="ECO:0000256" key="7">
    <source>
        <dbReference type="RuleBase" id="RU000405"/>
    </source>
</evidence>
<dbReference type="Pfam" id="PF00211">
    <property type="entry name" value="Guanylate_cyc"/>
    <property type="match status" value="1"/>
</dbReference>
<keyword evidence="5" id="KW-0472">Membrane</keyword>
<feature type="compositionally biased region" description="Basic and acidic residues" evidence="9">
    <location>
        <begin position="459"/>
        <end position="470"/>
    </location>
</feature>
<evidence type="ECO:0000313" key="12">
    <source>
        <dbReference type="Proteomes" id="UP000053201"/>
    </source>
</evidence>
<dbReference type="VEuPathDB" id="FungiDB:SPPG_06831"/>
<sequence>MSAQIVEIPMDMQSSQPEKLTGKQQGQIGRREILEEVERASKWLSEAVARDRNAKEAKMLAQRRLVHFHEEEANIFEANLKEARQLYESQLVEQRLVEWRQKDAADDLLKDEERKTELVKFVNKMAALKIKLRLQDEAREREVAFREKIKMKRDAHQARVKKLEERQKKERDELLSTQARIAKNLKLIQSLEVRGIDEAKKRRLLREFEIQSQQLAMKQQKEAEQLREIQLLKIRHMSEAVQMEFGNMTEMEEVAAEQRLKEIELDADNRLALQMEEEKLERQQAKLKALQLKEEQKIQRNHLKQGQRKQSKLLERQQRHAAKLREKMMMAESAAILGGDMAIGSGNSDADGSDSYTGDSASIGSSEASRSELGAGDDSENEMDAETRAVTESNAAADAEARRKRSARNDAESELNEALNKGRERVKNMIAHQRKMIEDLKVYHKEVRDQKAREHKRKTAEMNKDHEDEMRNVKTEQAQEMEELLETISNQDLIAAQQSSFDKQMDTVVSNQLLGNMLPRHVAEELKAGRTPEPAAFENVALFFTDIYGFKELANRSSPRQIVALLNRMYIAFDEVIARFPDLYKVETVMDSFMVCSGLSGNTQKSRQDCIRDATIAAECAIQLLDAVEAIDMSDQLVEKLNLRIGIQCGPVLAGVIGTKMPHYCLFGDTVNTASRMCSTNQALRIQVSEAMYDLLKNEYILEERGTIAVKGKGDMKTFFLLGRKDKVSEPNH</sequence>
<feature type="region of interest" description="Disordered" evidence="9">
    <location>
        <begin position="348"/>
        <end position="420"/>
    </location>
</feature>
<dbReference type="CDD" id="cd07302">
    <property type="entry name" value="CHD"/>
    <property type="match status" value="1"/>
</dbReference>
<name>A0A0L0HA99_SPIPD</name>
<dbReference type="GO" id="GO:0001653">
    <property type="term" value="F:peptide receptor activity"/>
    <property type="evidence" value="ECO:0007669"/>
    <property type="project" value="TreeGrafter"/>
</dbReference>
<feature type="region of interest" description="Disordered" evidence="9">
    <location>
        <begin position="1"/>
        <end position="27"/>
    </location>
</feature>
<dbReference type="SMART" id="SM00044">
    <property type="entry name" value="CYCc"/>
    <property type="match status" value="1"/>
</dbReference>
<dbReference type="PROSITE" id="PS50125">
    <property type="entry name" value="GUANYLATE_CYCLASE_2"/>
    <property type="match status" value="1"/>
</dbReference>
<keyword evidence="2" id="KW-0812">Transmembrane</keyword>
<dbReference type="AlphaFoldDB" id="A0A0L0HA99"/>
<dbReference type="Gene3D" id="3.30.70.1230">
    <property type="entry name" value="Nucleotide cyclase"/>
    <property type="match status" value="1"/>
</dbReference>
<feature type="region of interest" description="Disordered" evidence="9">
    <location>
        <begin position="448"/>
        <end position="470"/>
    </location>
</feature>
<evidence type="ECO:0000259" key="10">
    <source>
        <dbReference type="PROSITE" id="PS50125"/>
    </source>
</evidence>
<evidence type="ECO:0000256" key="9">
    <source>
        <dbReference type="SAM" id="MobiDB-lite"/>
    </source>
</evidence>
<keyword evidence="4" id="KW-1133">Transmembrane helix</keyword>
<dbReference type="OMA" id="PTQNDLN"/>
<dbReference type="EMBL" id="KQ257462">
    <property type="protein sequence ID" value="KNC97834.1"/>
    <property type="molecule type" value="Genomic_DNA"/>
</dbReference>
<evidence type="ECO:0000256" key="2">
    <source>
        <dbReference type="ARBA" id="ARBA00022692"/>
    </source>
</evidence>
<keyword evidence="8" id="KW-0175">Coiled coil</keyword>
<dbReference type="PANTHER" id="PTHR11920">
    <property type="entry name" value="GUANYLYL CYCLASE"/>
    <property type="match status" value="1"/>
</dbReference>
<feature type="coiled-coil region" evidence="8">
    <location>
        <begin position="146"/>
        <end position="180"/>
    </location>
</feature>
<evidence type="ECO:0000256" key="3">
    <source>
        <dbReference type="ARBA" id="ARBA00022741"/>
    </source>
</evidence>
<dbReference type="GeneID" id="27690104"/>
<dbReference type="eggNOG" id="KOG1023">
    <property type="taxonomic scope" value="Eukaryota"/>
</dbReference>
<proteinExistence type="inferred from homology"/>
<dbReference type="Proteomes" id="UP000053201">
    <property type="component" value="Unassembled WGS sequence"/>
</dbReference>
<dbReference type="OrthoDB" id="1890790at2759"/>
<evidence type="ECO:0000256" key="4">
    <source>
        <dbReference type="ARBA" id="ARBA00022989"/>
    </source>
</evidence>
<dbReference type="GO" id="GO:0035556">
    <property type="term" value="P:intracellular signal transduction"/>
    <property type="evidence" value="ECO:0007669"/>
    <property type="project" value="InterPro"/>
</dbReference>
<keyword evidence="6 7" id="KW-0456">Lyase</keyword>
<dbReference type="STRING" id="645134.A0A0L0HA99"/>
<dbReference type="InterPro" id="IPR018297">
    <property type="entry name" value="A/G_cyclase_CS"/>
</dbReference>
<dbReference type="InParanoid" id="A0A0L0HA99"/>
<feature type="region of interest" description="Disordered" evidence="9">
    <location>
        <begin position="300"/>
        <end position="321"/>
    </location>
</feature>
<dbReference type="GO" id="GO:0005886">
    <property type="term" value="C:plasma membrane"/>
    <property type="evidence" value="ECO:0007669"/>
    <property type="project" value="TreeGrafter"/>
</dbReference>
<keyword evidence="12" id="KW-1185">Reference proteome</keyword>
<feature type="compositionally biased region" description="Low complexity" evidence="9">
    <location>
        <begin position="348"/>
        <end position="372"/>
    </location>
</feature>
<comment type="subcellular location">
    <subcellularLocation>
        <location evidence="1">Membrane</location>
    </subcellularLocation>
</comment>
<comment type="similarity">
    <text evidence="7">Belongs to the adenylyl cyclase class-4/guanylyl cyclase family.</text>
</comment>
<dbReference type="RefSeq" id="XP_016605874.1">
    <property type="nucleotide sequence ID" value="XM_016755026.1"/>
</dbReference>
<evidence type="ECO:0000313" key="11">
    <source>
        <dbReference type="EMBL" id="KNC97834.1"/>
    </source>
</evidence>
<evidence type="ECO:0000256" key="6">
    <source>
        <dbReference type="ARBA" id="ARBA00023239"/>
    </source>
</evidence>
<dbReference type="FunFam" id="3.30.70.1230:FF:000030">
    <property type="entry name" value="Si:ch211-215j19.12"/>
    <property type="match status" value="1"/>
</dbReference>
<accession>A0A0L0HA99</accession>
<feature type="compositionally biased region" description="Basic and acidic residues" evidence="9">
    <location>
        <begin position="312"/>
        <end position="321"/>
    </location>
</feature>
<dbReference type="GO" id="GO:0004383">
    <property type="term" value="F:guanylate cyclase activity"/>
    <property type="evidence" value="ECO:0007669"/>
    <property type="project" value="TreeGrafter"/>
</dbReference>
<feature type="compositionally biased region" description="Polar residues" evidence="9">
    <location>
        <begin position="12"/>
        <end position="27"/>
    </location>
</feature>
<feature type="compositionally biased region" description="Basic residues" evidence="9">
    <location>
        <begin position="300"/>
        <end position="311"/>
    </location>
</feature>
<dbReference type="GO" id="GO:0007168">
    <property type="term" value="P:receptor guanylyl cyclase signaling pathway"/>
    <property type="evidence" value="ECO:0007669"/>
    <property type="project" value="TreeGrafter"/>
</dbReference>
<feature type="domain" description="Guanylate cyclase" evidence="10">
    <location>
        <begin position="541"/>
        <end position="678"/>
    </location>
</feature>
<evidence type="ECO:0000256" key="1">
    <source>
        <dbReference type="ARBA" id="ARBA00004370"/>
    </source>
</evidence>
<dbReference type="InterPro" id="IPR001054">
    <property type="entry name" value="A/G_cyclase"/>
</dbReference>
<organism evidence="11 12">
    <name type="scientific">Spizellomyces punctatus (strain DAOM BR117)</name>
    <dbReference type="NCBI Taxonomy" id="645134"/>
    <lineage>
        <taxon>Eukaryota</taxon>
        <taxon>Fungi</taxon>
        <taxon>Fungi incertae sedis</taxon>
        <taxon>Chytridiomycota</taxon>
        <taxon>Chytridiomycota incertae sedis</taxon>
        <taxon>Chytridiomycetes</taxon>
        <taxon>Spizellomycetales</taxon>
        <taxon>Spizellomycetaceae</taxon>
        <taxon>Spizellomyces</taxon>
    </lineage>
</organism>
<keyword evidence="3" id="KW-0547">Nucleotide-binding</keyword>
<dbReference type="GO" id="GO:0000166">
    <property type="term" value="F:nucleotide binding"/>
    <property type="evidence" value="ECO:0007669"/>
    <property type="project" value="UniProtKB-KW"/>
</dbReference>